<dbReference type="Pfam" id="PF09851">
    <property type="entry name" value="SHOCT"/>
    <property type="match status" value="1"/>
</dbReference>
<keyword evidence="11" id="KW-1185">Reference proteome</keyword>
<dbReference type="EMBL" id="JAQQXT010000024">
    <property type="protein sequence ID" value="MDC8774497.1"/>
    <property type="molecule type" value="Genomic_DNA"/>
</dbReference>
<feature type="domain" description="Phage shock protein PspC N-terminal" evidence="8">
    <location>
        <begin position="59"/>
        <end position="115"/>
    </location>
</feature>
<feature type="region of interest" description="Disordered" evidence="6">
    <location>
        <begin position="32"/>
        <end position="57"/>
    </location>
</feature>
<dbReference type="InterPro" id="IPR018649">
    <property type="entry name" value="SHOCT"/>
</dbReference>
<evidence type="ECO:0000256" key="7">
    <source>
        <dbReference type="SAM" id="Phobius"/>
    </source>
</evidence>
<feature type="transmembrane region" description="Helical" evidence="7">
    <location>
        <begin position="93"/>
        <end position="112"/>
    </location>
</feature>
<evidence type="ECO:0000256" key="3">
    <source>
        <dbReference type="ARBA" id="ARBA00022692"/>
    </source>
</evidence>
<evidence type="ECO:0000256" key="2">
    <source>
        <dbReference type="ARBA" id="ARBA00022475"/>
    </source>
</evidence>
<dbReference type="Pfam" id="PF04024">
    <property type="entry name" value="PspC"/>
    <property type="match status" value="1"/>
</dbReference>
<proteinExistence type="predicted"/>
<protein>
    <submittedName>
        <fullName evidence="10">PspC domain-containing protein</fullName>
    </submittedName>
</protein>
<keyword evidence="4 7" id="KW-1133">Transmembrane helix</keyword>
<comment type="subcellular location">
    <subcellularLocation>
        <location evidence="1">Cell membrane</location>
        <topology evidence="1">Single-pass membrane protein</topology>
    </subcellularLocation>
</comment>
<evidence type="ECO:0000256" key="5">
    <source>
        <dbReference type="ARBA" id="ARBA00023136"/>
    </source>
</evidence>
<organism evidence="10 11">
    <name type="scientific">Roseateles albus</name>
    <dbReference type="NCBI Taxonomy" id="2987525"/>
    <lineage>
        <taxon>Bacteria</taxon>
        <taxon>Pseudomonadati</taxon>
        <taxon>Pseudomonadota</taxon>
        <taxon>Betaproteobacteria</taxon>
        <taxon>Burkholderiales</taxon>
        <taxon>Sphaerotilaceae</taxon>
        <taxon>Roseateles</taxon>
    </lineage>
</organism>
<evidence type="ECO:0000256" key="1">
    <source>
        <dbReference type="ARBA" id="ARBA00004162"/>
    </source>
</evidence>
<evidence type="ECO:0000256" key="6">
    <source>
        <dbReference type="SAM" id="MobiDB-lite"/>
    </source>
</evidence>
<feature type="transmembrane region" description="Helical" evidence="7">
    <location>
        <begin position="68"/>
        <end position="87"/>
    </location>
</feature>
<comment type="caution">
    <text evidence="10">The sequence shown here is derived from an EMBL/GenBank/DDBJ whole genome shotgun (WGS) entry which is preliminary data.</text>
</comment>
<evidence type="ECO:0000259" key="9">
    <source>
        <dbReference type="Pfam" id="PF09851"/>
    </source>
</evidence>
<name>A0ABT5KM66_9BURK</name>
<dbReference type="InterPro" id="IPR052027">
    <property type="entry name" value="PspC"/>
</dbReference>
<evidence type="ECO:0000256" key="4">
    <source>
        <dbReference type="ARBA" id="ARBA00022989"/>
    </source>
</evidence>
<dbReference type="RefSeq" id="WP_273602494.1">
    <property type="nucleotide sequence ID" value="NZ_JAQQXT010000024.1"/>
</dbReference>
<keyword evidence="5 7" id="KW-0472">Membrane</keyword>
<keyword evidence="2" id="KW-1003">Cell membrane</keyword>
<dbReference type="PANTHER" id="PTHR33885">
    <property type="entry name" value="PHAGE SHOCK PROTEIN C"/>
    <property type="match status" value="1"/>
</dbReference>
<dbReference type="Proteomes" id="UP001221189">
    <property type="component" value="Unassembled WGS sequence"/>
</dbReference>
<sequence>MSLSNEFERLADLHQAGQLTNDEFARAKARLLDGPPSFKPDEAPRRQPQGGGLGHAINGLQRSRDERWLGGVCGGLAQISGLAAWIWRLIFIASIPCHGIGLIAYLILWVLVPEERDEPLRLN</sequence>
<dbReference type="InterPro" id="IPR007168">
    <property type="entry name" value="Phageshock_PspC_N"/>
</dbReference>
<evidence type="ECO:0000313" key="10">
    <source>
        <dbReference type="EMBL" id="MDC8774497.1"/>
    </source>
</evidence>
<gene>
    <name evidence="10" type="ORF">PRZ03_23285</name>
</gene>
<dbReference type="PANTHER" id="PTHR33885:SF3">
    <property type="entry name" value="PHAGE SHOCK PROTEIN C"/>
    <property type="match status" value="1"/>
</dbReference>
<feature type="domain" description="SHOCT" evidence="9">
    <location>
        <begin position="8"/>
        <end position="32"/>
    </location>
</feature>
<evidence type="ECO:0000313" key="11">
    <source>
        <dbReference type="Proteomes" id="UP001221189"/>
    </source>
</evidence>
<keyword evidence="3 7" id="KW-0812">Transmembrane</keyword>
<evidence type="ECO:0000259" key="8">
    <source>
        <dbReference type="Pfam" id="PF04024"/>
    </source>
</evidence>
<accession>A0ABT5KM66</accession>
<reference evidence="10 11" key="1">
    <citation type="submission" date="2022-10" db="EMBL/GenBank/DDBJ databases">
        <title>Paucibacter sp. hw1 Genome sequencing.</title>
        <authorList>
            <person name="Park S."/>
        </authorList>
    </citation>
    <scope>NUCLEOTIDE SEQUENCE [LARGE SCALE GENOMIC DNA]</scope>
    <source>
        <strain evidence="11">hw1</strain>
    </source>
</reference>